<reference evidence="1" key="1">
    <citation type="submission" date="2014-09" db="EMBL/GenBank/DDBJ databases">
        <authorList>
            <person name="Magalhaes I.L.F."/>
            <person name="Oliveira U."/>
            <person name="Santos F.R."/>
            <person name="Vidigal T.H.D.A."/>
            <person name="Brescovit A.D."/>
            <person name="Santos A.J."/>
        </authorList>
    </citation>
    <scope>NUCLEOTIDE SEQUENCE</scope>
    <source>
        <tissue evidence="1">Shoot tissue taken approximately 20 cm above the soil surface</tissue>
    </source>
</reference>
<dbReference type="AlphaFoldDB" id="A0A0A9HJ37"/>
<proteinExistence type="predicted"/>
<dbReference type="EMBL" id="GBRH01163015">
    <property type="protein sequence ID" value="JAE34881.1"/>
    <property type="molecule type" value="Transcribed_RNA"/>
</dbReference>
<organism evidence="1">
    <name type="scientific">Arundo donax</name>
    <name type="common">Giant reed</name>
    <name type="synonym">Donax arundinaceus</name>
    <dbReference type="NCBI Taxonomy" id="35708"/>
    <lineage>
        <taxon>Eukaryota</taxon>
        <taxon>Viridiplantae</taxon>
        <taxon>Streptophyta</taxon>
        <taxon>Embryophyta</taxon>
        <taxon>Tracheophyta</taxon>
        <taxon>Spermatophyta</taxon>
        <taxon>Magnoliopsida</taxon>
        <taxon>Liliopsida</taxon>
        <taxon>Poales</taxon>
        <taxon>Poaceae</taxon>
        <taxon>PACMAD clade</taxon>
        <taxon>Arundinoideae</taxon>
        <taxon>Arundineae</taxon>
        <taxon>Arundo</taxon>
    </lineage>
</organism>
<accession>A0A0A9HJ37</accession>
<name>A0A0A9HJ37_ARUDO</name>
<sequence>MCSRVQDTITIEEIWKCF</sequence>
<evidence type="ECO:0000313" key="1">
    <source>
        <dbReference type="EMBL" id="JAE34881.1"/>
    </source>
</evidence>
<protein>
    <submittedName>
        <fullName evidence="1">Uncharacterized protein</fullName>
    </submittedName>
</protein>
<reference evidence="1" key="2">
    <citation type="journal article" date="2015" name="Data Brief">
        <title>Shoot transcriptome of the giant reed, Arundo donax.</title>
        <authorList>
            <person name="Barrero R.A."/>
            <person name="Guerrero F.D."/>
            <person name="Moolhuijzen P."/>
            <person name="Goolsby J.A."/>
            <person name="Tidwell J."/>
            <person name="Bellgard S.E."/>
            <person name="Bellgard M.I."/>
        </authorList>
    </citation>
    <scope>NUCLEOTIDE SEQUENCE</scope>
    <source>
        <tissue evidence="1">Shoot tissue taken approximately 20 cm above the soil surface</tissue>
    </source>
</reference>